<dbReference type="PRINTS" id="PR01727">
    <property type="entry name" value="DNABINDINGHU"/>
</dbReference>
<dbReference type="InterPro" id="IPR000119">
    <property type="entry name" value="Hist_DNA-bd"/>
</dbReference>
<dbReference type="GO" id="GO:0003677">
    <property type="term" value="F:DNA binding"/>
    <property type="evidence" value="ECO:0007669"/>
    <property type="project" value="UniProtKB-KW"/>
</dbReference>
<dbReference type="SUPFAM" id="SSF47729">
    <property type="entry name" value="IHF-like DNA-binding proteins"/>
    <property type="match status" value="1"/>
</dbReference>
<dbReference type="CDD" id="cd13831">
    <property type="entry name" value="HU"/>
    <property type="match status" value="1"/>
</dbReference>
<dbReference type="Gene3D" id="4.10.520.10">
    <property type="entry name" value="IHF-like DNA-binding proteins"/>
    <property type="match status" value="1"/>
</dbReference>
<dbReference type="GO" id="GO:0030527">
    <property type="term" value="F:structural constituent of chromatin"/>
    <property type="evidence" value="ECO:0007669"/>
    <property type="project" value="InterPro"/>
</dbReference>
<gene>
    <name evidence="10" type="ORF">pSG3.17</name>
</gene>
<dbReference type="InterPro" id="IPR010992">
    <property type="entry name" value="IHF-like_DNA-bd_dom_sf"/>
</dbReference>
<dbReference type="FunFam" id="4.10.520.10:FF:000001">
    <property type="entry name" value="DNA-binding protein HU"/>
    <property type="match status" value="1"/>
</dbReference>
<evidence type="ECO:0000256" key="3">
    <source>
        <dbReference type="ARBA" id="ARBA00011870"/>
    </source>
</evidence>
<accession>Q4LBS6</accession>
<evidence type="ECO:0000256" key="6">
    <source>
        <dbReference type="ARBA" id="ARBA00040491"/>
    </source>
</evidence>
<name>Q4LBS6_SODGL</name>
<dbReference type="GO" id="GO:0042802">
    <property type="term" value="F:identical protein binding"/>
    <property type="evidence" value="ECO:0007669"/>
    <property type="project" value="UniProtKB-ARBA"/>
</dbReference>
<dbReference type="GO" id="GO:1990178">
    <property type="term" value="C:HU-DNA complex"/>
    <property type="evidence" value="ECO:0007669"/>
    <property type="project" value="UniProtKB-ARBA"/>
</dbReference>
<comment type="function">
    <text evidence="1">Histone-like DNA-binding protein which is capable of wrapping DNA to stabilize it, and thus to prevent its denaturation under extreme environmental conditions.</text>
</comment>
<dbReference type="GO" id="GO:0030261">
    <property type="term" value="P:chromosome condensation"/>
    <property type="evidence" value="ECO:0007669"/>
    <property type="project" value="UniProtKB-KW"/>
</dbReference>
<sequence>MNKSHLIRAVSEKTDISKIKAGFVIDAITDAVTQSLASGDDVKITGFGTFEVKTRAERPGRNPKTGEAMTIPAARVPAFRAGKGLKEAVR</sequence>
<dbReference type="PROSITE" id="PS00045">
    <property type="entry name" value="HISTONE_LIKE"/>
    <property type="match status" value="1"/>
</dbReference>
<keyword evidence="4" id="KW-0226">DNA condensation</keyword>
<evidence type="ECO:0000256" key="5">
    <source>
        <dbReference type="ARBA" id="ARBA00023125"/>
    </source>
</evidence>
<dbReference type="EMBL" id="AJ868437">
    <property type="protein sequence ID" value="CAI59408.1"/>
    <property type="molecule type" value="Genomic_DNA"/>
</dbReference>
<evidence type="ECO:0000256" key="4">
    <source>
        <dbReference type="ARBA" id="ARBA00023067"/>
    </source>
</evidence>
<dbReference type="GO" id="GO:1990103">
    <property type="term" value="C:DnaA-HU complex"/>
    <property type="evidence" value="ECO:0007669"/>
    <property type="project" value="UniProtKB-ARBA"/>
</dbReference>
<dbReference type="PANTHER" id="PTHR33175">
    <property type="entry name" value="DNA-BINDING PROTEIN HU"/>
    <property type="match status" value="1"/>
</dbReference>
<dbReference type="GO" id="GO:0005829">
    <property type="term" value="C:cytosol"/>
    <property type="evidence" value="ECO:0007669"/>
    <property type="project" value="TreeGrafter"/>
</dbReference>
<dbReference type="RefSeq" id="WP_011279266.1">
    <property type="nucleotide sequence ID" value="NC_007186.1"/>
</dbReference>
<evidence type="ECO:0000313" key="10">
    <source>
        <dbReference type="EMBL" id="CAI59408.1"/>
    </source>
</evidence>
<comment type="similarity">
    <text evidence="2 9">Belongs to the bacterial histone-like protein family.</text>
</comment>
<geneLocation type="plasmid" evidence="10">
    <name>pSG3</name>
</geneLocation>
<dbReference type="InterPro" id="IPR020816">
    <property type="entry name" value="Histone-like_DNA-bd_CS"/>
</dbReference>
<evidence type="ECO:0000256" key="1">
    <source>
        <dbReference type="ARBA" id="ARBA00003819"/>
    </source>
</evidence>
<evidence type="ECO:0000256" key="2">
    <source>
        <dbReference type="ARBA" id="ARBA00010529"/>
    </source>
</evidence>
<comment type="subunit">
    <text evidence="3">Heterodimer of an alpha and a beta chain.</text>
</comment>
<keyword evidence="10" id="KW-0614">Plasmid</keyword>
<dbReference type="GO" id="GO:0006270">
    <property type="term" value="P:DNA replication initiation"/>
    <property type="evidence" value="ECO:0007669"/>
    <property type="project" value="UniProtKB-ARBA"/>
</dbReference>
<dbReference type="PANTHER" id="PTHR33175:SF3">
    <property type="entry name" value="DNA-BINDING PROTEIN HU-BETA"/>
    <property type="match status" value="1"/>
</dbReference>
<evidence type="ECO:0000256" key="8">
    <source>
        <dbReference type="ARBA" id="ARBA00041875"/>
    </source>
</evidence>
<evidence type="ECO:0000256" key="7">
    <source>
        <dbReference type="ARBA" id="ARBA00041399"/>
    </source>
</evidence>
<protein>
    <recommendedName>
        <fullName evidence="6">DNA-binding protein HU-beta</fullName>
    </recommendedName>
    <alternativeName>
        <fullName evidence="7">HU-1</fullName>
    </alternativeName>
    <alternativeName>
        <fullName evidence="8">NS1</fullName>
    </alternativeName>
</protein>
<dbReference type="GO" id="GO:0006351">
    <property type="term" value="P:DNA-templated transcription"/>
    <property type="evidence" value="ECO:0007669"/>
    <property type="project" value="UniProtKB-ARBA"/>
</dbReference>
<organism evidence="10">
    <name type="scientific">Sodalis glossinidius</name>
    <dbReference type="NCBI Taxonomy" id="63612"/>
    <lineage>
        <taxon>Bacteria</taxon>
        <taxon>Pseudomonadati</taxon>
        <taxon>Pseudomonadota</taxon>
        <taxon>Gammaproteobacteria</taxon>
        <taxon>Enterobacterales</taxon>
        <taxon>Bruguierivoracaceae</taxon>
        <taxon>Sodalis</taxon>
    </lineage>
</organism>
<dbReference type="AlphaFoldDB" id="Q4LBS6"/>
<evidence type="ECO:0000256" key="9">
    <source>
        <dbReference type="RuleBase" id="RU003939"/>
    </source>
</evidence>
<proteinExistence type="inferred from homology"/>
<reference evidence="10" key="1">
    <citation type="journal article" date="2005" name="J. Bacteriol.">
        <title>Extrachromosomal DNA of the symbiont Sodalis glossinidius.</title>
        <authorList>
            <person name="Darby A.C."/>
            <person name="Lagnel J."/>
            <person name="Matthew C.Z."/>
            <person name="Bourtzis K."/>
            <person name="Maudlin I."/>
            <person name="Welburn S.C."/>
        </authorList>
    </citation>
    <scope>NUCLEOTIDE SEQUENCE [LARGE SCALE GENOMIC DNA]</scope>
    <source>
        <plasmid evidence="10">pSG3</plasmid>
    </source>
</reference>
<dbReference type="Pfam" id="PF00216">
    <property type="entry name" value="Bac_DNA_binding"/>
    <property type="match status" value="1"/>
</dbReference>
<keyword evidence="5" id="KW-0238">DNA-binding</keyword>
<dbReference type="SMART" id="SM00411">
    <property type="entry name" value="BHL"/>
    <property type="match status" value="1"/>
</dbReference>